<dbReference type="InterPro" id="IPR036361">
    <property type="entry name" value="SAP_dom_sf"/>
</dbReference>
<dbReference type="EMBL" id="JARPUR010000003">
    <property type="protein sequence ID" value="KAK4880631.1"/>
    <property type="molecule type" value="Genomic_DNA"/>
</dbReference>
<dbReference type="Pfam" id="PF02037">
    <property type="entry name" value="SAP"/>
    <property type="match status" value="1"/>
</dbReference>
<dbReference type="Gene3D" id="1.10.720.30">
    <property type="entry name" value="SAP domain"/>
    <property type="match status" value="1"/>
</dbReference>
<feature type="domain" description="SAP" evidence="2">
    <location>
        <begin position="6"/>
        <end position="40"/>
    </location>
</feature>
<dbReference type="AlphaFoldDB" id="A0AAN7PDS2"/>
<dbReference type="InterPro" id="IPR036514">
    <property type="entry name" value="SGNH_hydro_sf"/>
</dbReference>
<evidence type="ECO:0000313" key="3">
    <source>
        <dbReference type="EMBL" id="KAK4880631.1"/>
    </source>
</evidence>
<feature type="coiled-coil region" evidence="1">
    <location>
        <begin position="68"/>
        <end position="95"/>
    </location>
</feature>
<evidence type="ECO:0000256" key="1">
    <source>
        <dbReference type="SAM" id="Coils"/>
    </source>
</evidence>
<dbReference type="Proteomes" id="UP001353858">
    <property type="component" value="Unassembled WGS sequence"/>
</dbReference>
<comment type="caution">
    <text evidence="3">The sequence shown here is derived from an EMBL/GenBank/DDBJ whole genome shotgun (WGS) entry which is preliminary data.</text>
</comment>
<proteinExistence type="predicted"/>
<gene>
    <name evidence="3" type="ORF">RN001_008777</name>
</gene>
<accession>A0AAN7PDS2</accession>
<sequence length="497" mass="56698">MTKTKISKLKVNDLKCSLNKMRILSTGKKSELVDRLKHALNSSYVDIDSLSEDQRVKPASTKKKYKYIDCLNQKLKFLEQKVLQLEKKLKNVLTVNKKCIQQNVKNAVKQEIGLKKYSSELKHNIVTKKCKEIGYGINTHTSDTSNQGKDIDTSSFLSKNTCNNILNKIMPTNKISNTRRNVLILSDSHGRGCAEKMQEHLGKNFQTQCWFKPNSNFEKVTESIIPLTNGFTKNDFVIIMMAGGNNALKGNKINKNSIENVMKCSNFTNLFLVSIPISQGRPVLNQLIYNLNLNFYHLSNEYSNVFIDVNDIISPKDYVRHGLHLNVNGKETICKYVSGVILQQLQLYDEKYYEQCEHINYNNLKIIVPSLATSNEFVVQKIQAQFSNYVYEDLSRPATWDKPVYTANTSVEEEVSTIASVSTTQNATELDEDEDDNEDAVNEILFEKIPVESQNVTATQLPQNQQHFSVILIYVHEERKEKSENNNSSPEPVVKDN</sequence>
<name>A0AAN7PDS2_9COLE</name>
<organism evidence="3 4">
    <name type="scientific">Aquatica leii</name>
    <dbReference type="NCBI Taxonomy" id="1421715"/>
    <lineage>
        <taxon>Eukaryota</taxon>
        <taxon>Metazoa</taxon>
        <taxon>Ecdysozoa</taxon>
        <taxon>Arthropoda</taxon>
        <taxon>Hexapoda</taxon>
        <taxon>Insecta</taxon>
        <taxon>Pterygota</taxon>
        <taxon>Neoptera</taxon>
        <taxon>Endopterygota</taxon>
        <taxon>Coleoptera</taxon>
        <taxon>Polyphaga</taxon>
        <taxon>Elateriformia</taxon>
        <taxon>Elateroidea</taxon>
        <taxon>Lampyridae</taxon>
        <taxon>Luciolinae</taxon>
        <taxon>Aquatica</taxon>
    </lineage>
</organism>
<dbReference type="InterPro" id="IPR003034">
    <property type="entry name" value="SAP_dom"/>
</dbReference>
<keyword evidence="4" id="KW-1185">Reference proteome</keyword>
<dbReference type="SUPFAM" id="SSF52266">
    <property type="entry name" value="SGNH hydrolase"/>
    <property type="match status" value="1"/>
</dbReference>
<protein>
    <recommendedName>
        <fullName evidence="2">SAP domain-containing protein</fullName>
    </recommendedName>
</protein>
<dbReference type="PROSITE" id="PS50800">
    <property type="entry name" value="SAP"/>
    <property type="match status" value="1"/>
</dbReference>
<reference evidence="4" key="1">
    <citation type="submission" date="2023-01" db="EMBL/GenBank/DDBJ databases">
        <title>Key to firefly adult light organ development and bioluminescence: homeobox transcription factors regulate luciferase expression and transportation to peroxisome.</title>
        <authorList>
            <person name="Fu X."/>
        </authorList>
    </citation>
    <scope>NUCLEOTIDE SEQUENCE [LARGE SCALE GENOMIC DNA]</scope>
</reference>
<evidence type="ECO:0000259" key="2">
    <source>
        <dbReference type="PROSITE" id="PS50800"/>
    </source>
</evidence>
<dbReference type="SMART" id="SM00513">
    <property type="entry name" value="SAP"/>
    <property type="match status" value="1"/>
</dbReference>
<dbReference type="SUPFAM" id="SSF68906">
    <property type="entry name" value="SAP domain"/>
    <property type="match status" value="1"/>
</dbReference>
<keyword evidence="1" id="KW-0175">Coiled coil</keyword>
<evidence type="ECO:0000313" key="4">
    <source>
        <dbReference type="Proteomes" id="UP001353858"/>
    </source>
</evidence>
<dbReference type="Gene3D" id="3.40.50.1110">
    <property type="entry name" value="SGNH hydrolase"/>
    <property type="match status" value="1"/>
</dbReference>